<evidence type="ECO:0000313" key="3">
    <source>
        <dbReference type="EMBL" id="GFR41719.1"/>
    </source>
</evidence>
<protein>
    <recommendedName>
        <fullName evidence="2">Ribonucleases P/MRP subunit Pop8-like domain-containing protein</fullName>
    </recommendedName>
</protein>
<proteinExistence type="predicted"/>
<keyword evidence="4" id="KW-1185">Reference proteome</keyword>
<dbReference type="GO" id="GO:0005730">
    <property type="term" value="C:nucleolus"/>
    <property type="evidence" value="ECO:0007669"/>
    <property type="project" value="TreeGrafter"/>
</dbReference>
<dbReference type="Proteomes" id="UP001054857">
    <property type="component" value="Unassembled WGS sequence"/>
</dbReference>
<gene>
    <name evidence="3" type="ORF">Agub_g2470</name>
</gene>
<evidence type="ECO:0000256" key="1">
    <source>
        <dbReference type="ARBA" id="ARBA00022694"/>
    </source>
</evidence>
<dbReference type="PANTHER" id="PTHR15441">
    <property type="entry name" value="RIBONUCLEASE P PROTEIN SUBUNIT P14"/>
    <property type="match status" value="1"/>
</dbReference>
<feature type="domain" description="Ribonucleases P/MRP subunit Pop8-like" evidence="2">
    <location>
        <begin position="35"/>
        <end position="92"/>
    </location>
</feature>
<keyword evidence="1" id="KW-0819">tRNA processing</keyword>
<name>A0AAD3HHP4_9CHLO</name>
<comment type="caution">
    <text evidence="3">The sequence shown here is derived from an EMBL/GenBank/DDBJ whole genome shotgun (WGS) entry which is preliminary data.</text>
</comment>
<dbReference type="Gene3D" id="3.30.70.3250">
    <property type="entry name" value="Ribonuclease P, Pop5 subunit"/>
    <property type="match status" value="1"/>
</dbReference>
<dbReference type="SUPFAM" id="SSF160350">
    <property type="entry name" value="Rnp2-like"/>
    <property type="match status" value="1"/>
</dbReference>
<dbReference type="AlphaFoldDB" id="A0AAD3HHP4"/>
<dbReference type="Pfam" id="PF20976">
    <property type="entry name" value="Pop8"/>
    <property type="match status" value="1"/>
</dbReference>
<organism evidence="3 4">
    <name type="scientific">Astrephomene gubernaculifera</name>
    <dbReference type="NCBI Taxonomy" id="47775"/>
    <lineage>
        <taxon>Eukaryota</taxon>
        <taxon>Viridiplantae</taxon>
        <taxon>Chlorophyta</taxon>
        <taxon>core chlorophytes</taxon>
        <taxon>Chlorophyceae</taxon>
        <taxon>CS clade</taxon>
        <taxon>Chlamydomonadales</taxon>
        <taxon>Astrephomenaceae</taxon>
        <taxon>Astrephomene</taxon>
    </lineage>
</organism>
<evidence type="ECO:0000259" key="2">
    <source>
        <dbReference type="Pfam" id="PF20976"/>
    </source>
</evidence>
<dbReference type="GO" id="GO:0033204">
    <property type="term" value="F:ribonuclease P RNA binding"/>
    <property type="evidence" value="ECO:0007669"/>
    <property type="project" value="TreeGrafter"/>
</dbReference>
<dbReference type="PANTHER" id="PTHR15441:SF1">
    <property type="entry name" value="RIBONUCLEASE P PROTEIN SUBUNIT P14"/>
    <property type="match status" value="1"/>
</dbReference>
<evidence type="ECO:0000313" key="4">
    <source>
        <dbReference type="Proteomes" id="UP001054857"/>
    </source>
</evidence>
<dbReference type="GO" id="GO:0001682">
    <property type="term" value="P:tRNA 5'-leader removal"/>
    <property type="evidence" value="ECO:0007669"/>
    <property type="project" value="TreeGrafter"/>
</dbReference>
<sequence length="135" mass="14612">MSERSTSVPRQWTREVACSDTFIALSLSFLDLDSEAASAAMSEQLFRDVLTQALTELFGFVGGAVVFSILQLRDSSAIVRVDKRDADKIWAAAAFATSYGGHDIRLAASRSSPFLMSMAVDSREWAATRVAPSLG</sequence>
<dbReference type="InterPro" id="IPR038085">
    <property type="entry name" value="Rnp2-like_sf"/>
</dbReference>
<accession>A0AAD3HHP4</accession>
<reference evidence="3 4" key="1">
    <citation type="journal article" date="2021" name="Sci. Rep.">
        <title>Genome sequencing of the multicellular alga Astrephomene provides insights into convergent evolution of germ-soma differentiation.</title>
        <authorList>
            <person name="Yamashita S."/>
            <person name="Yamamoto K."/>
            <person name="Matsuzaki R."/>
            <person name="Suzuki S."/>
            <person name="Yamaguchi H."/>
            <person name="Hirooka S."/>
            <person name="Minakuchi Y."/>
            <person name="Miyagishima S."/>
            <person name="Kawachi M."/>
            <person name="Toyoda A."/>
            <person name="Nozaki H."/>
        </authorList>
    </citation>
    <scope>NUCLEOTIDE SEQUENCE [LARGE SCALE GENOMIC DNA]</scope>
    <source>
        <strain evidence="3 4">NIES-4017</strain>
    </source>
</reference>
<dbReference type="EMBL" id="BMAR01000002">
    <property type="protein sequence ID" value="GFR41719.1"/>
    <property type="molecule type" value="Genomic_DNA"/>
</dbReference>
<dbReference type="InterPro" id="IPR049128">
    <property type="entry name" value="Pop8-like_dom"/>
</dbReference>
<dbReference type="GO" id="GO:0030681">
    <property type="term" value="C:multimeric ribonuclease P complex"/>
    <property type="evidence" value="ECO:0007669"/>
    <property type="project" value="TreeGrafter"/>
</dbReference>